<dbReference type="HAMAP" id="MF_03035">
    <property type="entry name" value="Clp1"/>
    <property type="match status" value="1"/>
</dbReference>
<comment type="similarity">
    <text evidence="9">Belongs to the Clp1 family. Clp1 subfamily.</text>
</comment>
<evidence type="ECO:0000313" key="15">
    <source>
        <dbReference type="Proteomes" id="UP000799421"/>
    </source>
</evidence>
<dbReference type="PANTHER" id="PTHR12755:SF6">
    <property type="entry name" value="POLYRIBONUCLEOTIDE 5'-HYDROXYL-KINASE CLP1"/>
    <property type="match status" value="1"/>
</dbReference>
<dbReference type="InterPro" id="IPR010655">
    <property type="entry name" value="Clp1_C"/>
</dbReference>
<evidence type="ECO:0000259" key="11">
    <source>
        <dbReference type="Pfam" id="PF06807"/>
    </source>
</evidence>
<dbReference type="InterPro" id="IPR032319">
    <property type="entry name" value="CLP1_P"/>
</dbReference>
<comment type="function">
    <text evidence="9">Required for endonucleolytic cleavage during polyadenylation-dependent pre-mRNA 3'-end formation.</text>
</comment>
<gene>
    <name evidence="9" type="primary">CLP1</name>
    <name evidence="14" type="ORF">K470DRAFT_214187</name>
</gene>
<keyword evidence="7 9" id="KW-0067">ATP-binding</keyword>
<evidence type="ECO:0000259" key="12">
    <source>
        <dbReference type="Pfam" id="PF16573"/>
    </source>
</evidence>
<dbReference type="Gene3D" id="3.40.50.300">
    <property type="entry name" value="P-loop containing nucleotide triphosphate hydrolases"/>
    <property type="match status" value="1"/>
</dbReference>
<evidence type="ECO:0000256" key="6">
    <source>
        <dbReference type="ARBA" id="ARBA00022741"/>
    </source>
</evidence>
<reference evidence="14" key="1">
    <citation type="journal article" date="2020" name="Stud. Mycol.">
        <title>101 Dothideomycetes genomes: a test case for predicting lifestyles and emergence of pathogens.</title>
        <authorList>
            <person name="Haridas S."/>
            <person name="Albert R."/>
            <person name="Binder M."/>
            <person name="Bloem J."/>
            <person name="Labutti K."/>
            <person name="Salamov A."/>
            <person name="Andreopoulos B."/>
            <person name="Baker S."/>
            <person name="Barry K."/>
            <person name="Bills G."/>
            <person name="Bluhm B."/>
            <person name="Cannon C."/>
            <person name="Castanera R."/>
            <person name="Culley D."/>
            <person name="Daum C."/>
            <person name="Ezra D."/>
            <person name="Gonzalez J."/>
            <person name="Henrissat B."/>
            <person name="Kuo A."/>
            <person name="Liang C."/>
            <person name="Lipzen A."/>
            <person name="Lutzoni F."/>
            <person name="Magnuson J."/>
            <person name="Mondo S."/>
            <person name="Nolan M."/>
            <person name="Ohm R."/>
            <person name="Pangilinan J."/>
            <person name="Park H.-J."/>
            <person name="Ramirez L."/>
            <person name="Alfaro M."/>
            <person name="Sun H."/>
            <person name="Tritt A."/>
            <person name="Yoshinaga Y."/>
            <person name="Zwiers L.-H."/>
            <person name="Turgeon B."/>
            <person name="Goodwin S."/>
            <person name="Spatafora J."/>
            <person name="Crous P."/>
            <person name="Grigoriev I."/>
        </authorList>
    </citation>
    <scope>NUCLEOTIDE SEQUENCE</scope>
    <source>
        <strain evidence="14">CBS 480.64</strain>
    </source>
</reference>
<feature type="binding site" evidence="9">
    <location>
        <begin position="138"/>
        <end position="143"/>
    </location>
    <ligand>
        <name>ATP</name>
        <dbReference type="ChEBI" id="CHEBI:30616"/>
    </ligand>
</feature>
<feature type="domain" description="Clp1 P-loop" evidence="13">
    <location>
        <begin position="135"/>
        <end position="333"/>
    </location>
</feature>
<proteinExistence type="inferred from homology"/>
<evidence type="ECO:0000256" key="5">
    <source>
        <dbReference type="ARBA" id="ARBA00022664"/>
    </source>
</evidence>
<sequence>MALPGLDLPGLGLELGSVPPPGGEAASSATRTENLPPQSEWRFEAAGASVYNIKLTNGHAELFGSELALNVLYNLAGHNGSIFAWQGCTMEIAGEAESEYCAQETDYALEWLNTHGLLEELREQPGDGPRVLVVGPNNTGKSSLVQCLAAWGVRMKHQPSVINLDPREGLLCPPSGLTLATIATPPDPEHGFGISPIACPTLVPVQTPLVYSFPFQSIASNTEFYKSLLTRMALSMTSKMEENRKVKHGGFIIDTPGELNDPKGNYQVISHIVSEFSINAILSIGSERLYNDLNRKFGAATTVLKLSRPGGVVDRDAAHMKLLRRKQTIEYFFGSKRDDQVLSPHTHAMTFGEITIYRAKSQTQQSRGYTTNNDFDDYEPQSPASAAGLEVIEPSVGLTGSLIAVKLCPAASGEVSVRDSAVMGFLYVDDVDMEKKLIKFLSPHPQRWGDRALLWGDGPEVVADLHTSLL</sequence>
<dbReference type="Gene3D" id="2.40.30.330">
    <property type="entry name" value="Pre-mRNA cleavage complex subunit Clp1, C-terminal domain"/>
    <property type="match status" value="1"/>
</dbReference>
<keyword evidence="8 9" id="KW-0539">Nucleus</keyword>
<comment type="subunit">
    <text evidence="9">Component of a pre-mRNA cleavage factor complex. Interacts directly with PCF11.</text>
</comment>
<dbReference type="SUPFAM" id="SSF52540">
    <property type="entry name" value="P-loop containing nucleoside triphosphate hydrolases"/>
    <property type="match status" value="2"/>
</dbReference>
<dbReference type="InterPro" id="IPR045116">
    <property type="entry name" value="Clp1/Grc3"/>
</dbReference>
<dbReference type="InterPro" id="IPR027417">
    <property type="entry name" value="P-loop_NTPase"/>
</dbReference>
<dbReference type="InterPro" id="IPR032324">
    <property type="entry name" value="Clp1_N"/>
</dbReference>
<evidence type="ECO:0000256" key="4">
    <source>
        <dbReference type="ARBA" id="ARBA00019824"/>
    </source>
</evidence>
<evidence type="ECO:0000256" key="2">
    <source>
        <dbReference type="ARBA" id="ARBA00004123"/>
    </source>
</evidence>
<dbReference type="Gene3D" id="2.60.120.1030">
    <property type="entry name" value="Clp1, DNA binding domain"/>
    <property type="match status" value="1"/>
</dbReference>
<evidence type="ECO:0000256" key="10">
    <source>
        <dbReference type="SAM" id="MobiDB-lite"/>
    </source>
</evidence>
<feature type="domain" description="Clp1 C-terminal" evidence="11">
    <location>
        <begin position="342"/>
        <end position="457"/>
    </location>
</feature>
<dbReference type="GO" id="GO:0051731">
    <property type="term" value="F:polynucleotide 5'-hydroxyl-kinase activity"/>
    <property type="evidence" value="ECO:0007669"/>
    <property type="project" value="InterPro"/>
</dbReference>
<feature type="domain" description="Clp1 N-terminal" evidence="12">
    <location>
        <begin position="35"/>
        <end position="124"/>
    </location>
</feature>
<dbReference type="InterPro" id="IPR038239">
    <property type="entry name" value="Clp1_N_sf"/>
</dbReference>
<evidence type="ECO:0000256" key="3">
    <source>
        <dbReference type="ARBA" id="ARBA00018706"/>
    </source>
</evidence>
<feature type="binding site" evidence="9">
    <location>
        <position position="40"/>
    </location>
    <ligand>
        <name>ATP</name>
        <dbReference type="ChEBI" id="CHEBI:30616"/>
    </ligand>
</feature>
<evidence type="ECO:0000256" key="8">
    <source>
        <dbReference type="ARBA" id="ARBA00023242"/>
    </source>
</evidence>
<keyword evidence="15" id="KW-1185">Reference proteome</keyword>
<feature type="compositionally biased region" description="Polar residues" evidence="10">
    <location>
        <begin position="27"/>
        <end position="36"/>
    </location>
</feature>
<dbReference type="OrthoDB" id="258143at2759"/>
<accession>A0A6A7C313</accession>
<protein>
    <recommendedName>
        <fullName evidence="4">Polynucleotide 5'-hydroxyl-kinase GRC3</fullName>
    </recommendedName>
    <alternativeName>
        <fullName evidence="3">Polynucleotide 5'-hydroxyl-kinase grc3</fullName>
    </alternativeName>
</protein>
<dbReference type="PANTHER" id="PTHR12755">
    <property type="entry name" value="CLEAVAGE/POLYADENYLATION FACTOR IA SUBUNIT CLP1P"/>
    <property type="match status" value="1"/>
</dbReference>
<comment type="function">
    <text evidence="1">Polynucleotide 5'-kinase involved in rRNA processing.</text>
</comment>
<dbReference type="EMBL" id="MU005970">
    <property type="protein sequence ID" value="KAF2861763.1"/>
    <property type="molecule type" value="Genomic_DNA"/>
</dbReference>
<feature type="region of interest" description="Disordered" evidence="10">
    <location>
        <begin position="17"/>
        <end position="36"/>
    </location>
</feature>
<evidence type="ECO:0000259" key="13">
    <source>
        <dbReference type="Pfam" id="PF16575"/>
    </source>
</evidence>
<dbReference type="InterPro" id="IPR028606">
    <property type="entry name" value="Clp1"/>
</dbReference>
<keyword evidence="6 9" id="KW-0547">Nucleotide-binding</keyword>
<name>A0A6A7C313_9PEZI</name>
<dbReference type="InterPro" id="IPR038238">
    <property type="entry name" value="Clp1_C_sf"/>
</dbReference>
<dbReference type="Pfam" id="PF16573">
    <property type="entry name" value="CLP1_N"/>
    <property type="match status" value="1"/>
</dbReference>
<evidence type="ECO:0000256" key="7">
    <source>
        <dbReference type="ARBA" id="ARBA00022840"/>
    </source>
</evidence>
<comment type="subcellular location">
    <subcellularLocation>
        <location evidence="2 9">Nucleus</location>
    </subcellularLocation>
</comment>
<dbReference type="GO" id="GO:0005849">
    <property type="term" value="C:mRNA cleavage factor complex"/>
    <property type="evidence" value="ECO:0007669"/>
    <property type="project" value="UniProtKB-UniRule"/>
</dbReference>
<dbReference type="GO" id="GO:0005524">
    <property type="term" value="F:ATP binding"/>
    <property type="evidence" value="ECO:0007669"/>
    <property type="project" value="UniProtKB-UniRule"/>
</dbReference>
<dbReference type="Pfam" id="PF16575">
    <property type="entry name" value="CLP1_P"/>
    <property type="match status" value="1"/>
</dbReference>
<evidence type="ECO:0000313" key="14">
    <source>
        <dbReference type="EMBL" id="KAF2861763.1"/>
    </source>
</evidence>
<evidence type="ECO:0000256" key="9">
    <source>
        <dbReference type="HAMAP-Rule" id="MF_03035"/>
    </source>
</evidence>
<dbReference type="AlphaFoldDB" id="A0A6A7C313"/>
<keyword evidence="5 9" id="KW-0507">mRNA processing</keyword>
<organism evidence="14 15">
    <name type="scientific">Piedraia hortae CBS 480.64</name>
    <dbReference type="NCBI Taxonomy" id="1314780"/>
    <lineage>
        <taxon>Eukaryota</taxon>
        <taxon>Fungi</taxon>
        <taxon>Dikarya</taxon>
        <taxon>Ascomycota</taxon>
        <taxon>Pezizomycotina</taxon>
        <taxon>Dothideomycetes</taxon>
        <taxon>Dothideomycetidae</taxon>
        <taxon>Capnodiales</taxon>
        <taxon>Piedraiaceae</taxon>
        <taxon>Piedraia</taxon>
    </lineage>
</organism>
<dbReference type="GO" id="GO:0006388">
    <property type="term" value="P:tRNA splicing, via endonucleolytic cleavage and ligation"/>
    <property type="evidence" value="ECO:0007669"/>
    <property type="project" value="TreeGrafter"/>
</dbReference>
<dbReference type="GO" id="GO:0031124">
    <property type="term" value="P:mRNA 3'-end processing"/>
    <property type="evidence" value="ECO:0007669"/>
    <property type="project" value="UniProtKB-UniRule"/>
</dbReference>
<dbReference type="Pfam" id="PF06807">
    <property type="entry name" value="Clp1"/>
    <property type="match status" value="1"/>
</dbReference>
<comment type="caution">
    <text evidence="9">Lacks conserved residue(s) required for the propagation of feature annotation.</text>
</comment>
<evidence type="ECO:0000256" key="1">
    <source>
        <dbReference type="ARBA" id="ARBA00003798"/>
    </source>
</evidence>
<dbReference type="Proteomes" id="UP000799421">
    <property type="component" value="Unassembled WGS sequence"/>
</dbReference>